<feature type="compositionally biased region" description="Low complexity" evidence="6">
    <location>
        <begin position="435"/>
        <end position="457"/>
    </location>
</feature>
<evidence type="ECO:0000313" key="9">
    <source>
        <dbReference type="Proteomes" id="UP000287166"/>
    </source>
</evidence>
<dbReference type="GeneID" id="38781885"/>
<dbReference type="SMART" id="SM01238">
    <property type="entry name" value="IGR"/>
    <property type="match status" value="1"/>
</dbReference>
<comment type="caution">
    <text evidence="8">The sequence shown here is derived from an EMBL/GenBank/DDBJ whole genome shotgun (WGS) entry which is preliminary data.</text>
</comment>
<dbReference type="Gene3D" id="3.30.160.60">
    <property type="entry name" value="Classic Zinc Finger"/>
    <property type="match status" value="1"/>
</dbReference>
<keyword evidence="3" id="KW-0496">Mitochondrion</keyword>
<feature type="region of interest" description="Disordered" evidence="6">
    <location>
        <begin position="382"/>
        <end position="423"/>
    </location>
</feature>
<dbReference type="Pfam" id="PF09597">
    <property type="entry name" value="SAM_Ribosomal_mS41"/>
    <property type="match status" value="1"/>
</dbReference>
<dbReference type="PROSITE" id="PS50157">
    <property type="entry name" value="ZINC_FINGER_C2H2_2"/>
    <property type="match status" value="1"/>
</dbReference>
<feature type="region of interest" description="Disordered" evidence="6">
    <location>
        <begin position="435"/>
        <end position="462"/>
    </location>
</feature>
<dbReference type="AlphaFoldDB" id="A0A401GRW4"/>
<protein>
    <recommendedName>
        <fullName evidence="4">Small ribosomal subunit protein mS41</fullName>
    </recommendedName>
</protein>
<evidence type="ECO:0000256" key="4">
    <source>
        <dbReference type="ARBA" id="ARBA00035129"/>
    </source>
</evidence>
<dbReference type="RefSeq" id="XP_027615881.1">
    <property type="nucleotide sequence ID" value="XM_027760080.1"/>
</dbReference>
<dbReference type="InterPro" id="IPR019083">
    <property type="entry name" value="SAM_Ribosomal_mS41"/>
</dbReference>
<comment type="subcellular location">
    <subcellularLocation>
        <location evidence="1">Mitochondrion</location>
    </subcellularLocation>
</comment>
<evidence type="ECO:0000256" key="2">
    <source>
        <dbReference type="ARBA" id="ARBA00010492"/>
    </source>
</evidence>
<dbReference type="InterPro" id="IPR013087">
    <property type="entry name" value="Znf_C2H2_type"/>
</dbReference>
<keyword evidence="9" id="KW-1185">Reference proteome</keyword>
<sequence>MSQHLSARIAALAPTLCRTFQNKAALRPIPAPRGSIATAGDFLKRIGRSADTKLTVESWDDLWKFDGPQLKKLGLAVRDRRYIMWSLEKYRQGEDPAEFAHPPKPKKKIRGWGPAVQNGKRIRSRRHRARAQQLTNSCAFVDRQKCCLVYCLAHRPHNPPSALCTRICNNFQTSNAPVLHQVPHFGVGPQTTKWYNPAPSEKLIHYRRPLEGSEYDVHYGAATVHRCRPASTSRDAALARAPFLPADPRASWLGSYPSGGVPSSSVLSPTGGLLRNAASFPSSMRLPSQQDALGLDQGTSFNGDFDLCATTAPLTDFLPADFGLDASSALSTQRQQHTLYVDPTLLVPPIFAPAPVRALTRMQTQARLDAFLQDAVGEHDTVEANAPAFTPRACPPSRRSLRVATAKKSRQSPGPITPLAPPPYLETAAYRSTCGSTSSASNSGASPSPALSRSSSSVEGAVRQYTRRNKQVAGPVVCPDEGSTVCPMCSKKSSRLHDVARHMETHKGKIEGMCGGVSWEEALCLGVDITKGPTLVDEGLAYYGGCKKVFSRADALQRHLKYTKDGCVGSVGTPYNLSLRKTCRRQRLHCR</sequence>
<evidence type="ECO:0000256" key="1">
    <source>
        <dbReference type="ARBA" id="ARBA00004173"/>
    </source>
</evidence>
<comment type="similarity">
    <text evidence="2">Belongs to the mitochondrion-specific ribosomal protein mS41 family.</text>
</comment>
<evidence type="ECO:0000256" key="3">
    <source>
        <dbReference type="ARBA" id="ARBA00023128"/>
    </source>
</evidence>
<evidence type="ECO:0000256" key="5">
    <source>
        <dbReference type="PROSITE-ProRule" id="PRU00042"/>
    </source>
</evidence>
<dbReference type="InterPro" id="IPR036236">
    <property type="entry name" value="Znf_C2H2_sf"/>
</dbReference>
<dbReference type="STRING" id="139825.A0A401GRW4"/>
<keyword evidence="5" id="KW-0479">Metal-binding</keyword>
<dbReference type="GO" id="GO:0005739">
    <property type="term" value="C:mitochondrion"/>
    <property type="evidence" value="ECO:0007669"/>
    <property type="project" value="UniProtKB-SubCell"/>
</dbReference>
<feature type="domain" description="C2H2-type" evidence="7">
    <location>
        <begin position="484"/>
        <end position="511"/>
    </location>
</feature>
<dbReference type="SUPFAM" id="SSF57667">
    <property type="entry name" value="beta-beta-alpha zinc fingers"/>
    <property type="match status" value="1"/>
</dbReference>
<evidence type="ECO:0000259" key="7">
    <source>
        <dbReference type="PROSITE" id="PS50157"/>
    </source>
</evidence>
<dbReference type="OrthoDB" id="18595at2759"/>
<proteinExistence type="inferred from homology"/>
<reference evidence="8 9" key="1">
    <citation type="journal article" date="2018" name="Sci. Rep.">
        <title>Genome sequence of the cauliflower mushroom Sparassis crispa (Hanabiratake) and its association with beneficial usage.</title>
        <authorList>
            <person name="Kiyama R."/>
            <person name="Furutani Y."/>
            <person name="Kawaguchi K."/>
            <person name="Nakanishi T."/>
        </authorList>
    </citation>
    <scope>NUCLEOTIDE SEQUENCE [LARGE SCALE GENOMIC DNA]</scope>
</reference>
<dbReference type="InterPro" id="IPR039603">
    <property type="entry name" value="Ribosomal_mS41"/>
</dbReference>
<dbReference type="PANTHER" id="PTHR28235">
    <property type="entry name" value="PROTEIN FYV4, MITOCHONDRIAL"/>
    <property type="match status" value="1"/>
</dbReference>
<dbReference type="InParanoid" id="A0A401GRW4"/>
<gene>
    <name evidence="8" type="ORF">SCP_0701510</name>
</gene>
<dbReference type="EMBL" id="BFAD01000007">
    <property type="protein sequence ID" value="GBE84968.1"/>
    <property type="molecule type" value="Genomic_DNA"/>
</dbReference>
<dbReference type="PANTHER" id="PTHR28235:SF1">
    <property type="entry name" value="SMALL RIBOSOMAL SUBUNIT PROTEIN MS41"/>
    <property type="match status" value="1"/>
</dbReference>
<dbReference type="GO" id="GO:0008270">
    <property type="term" value="F:zinc ion binding"/>
    <property type="evidence" value="ECO:0007669"/>
    <property type="project" value="UniProtKB-KW"/>
</dbReference>
<keyword evidence="5" id="KW-0863">Zinc-finger</keyword>
<name>A0A401GRW4_9APHY</name>
<dbReference type="Proteomes" id="UP000287166">
    <property type="component" value="Unassembled WGS sequence"/>
</dbReference>
<keyword evidence="5" id="KW-0862">Zinc</keyword>
<evidence type="ECO:0000256" key="6">
    <source>
        <dbReference type="SAM" id="MobiDB-lite"/>
    </source>
</evidence>
<accession>A0A401GRW4</accession>
<feature type="compositionally biased region" description="Basic residues" evidence="6">
    <location>
        <begin position="399"/>
        <end position="410"/>
    </location>
</feature>
<evidence type="ECO:0000313" key="8">
    <source>
        <dbReference type="EMBL" id="GBE84968.1"/>
    </source>
</evidence>
<organism evidence="8 9">
    <name type="scientific">Sparassis crispa</name>
    <dbReference type="NCBI Taxonomy" id="139825"/>
    <lineage>
        <taxon>Eukaryota</taxon>
        <taxon>Fungi</taxon>
        <taxon>Dikarya</taxon>
        <taxon>Basidiomycota</taxon>
        <taxon>Agaricomycotina</taxon>
        <taxon>Agaricomycetes</taxon>
        <taxon>Polyporales</taxon>
        <taxon>Sparassidaceae</taxon>
        <taxon>Sparassis</taxon>
    </lineage>
</organism>